<sequence>MELRKDEQSSELRPAVKSPSRTSLKNALKNMIGLDSDNVTVVLSIDLESPKFDKQWEGRGMWEEDKAGGTARSVYSTSALTPQWRRIISMELLHLDIPQSQVLDHREKEISAQEQINRISLIKFFHPPLHHKRDCVNLFLASEGQFSPQKRHPQPGDLKPPSSIASQRPEVGAFPGGQWSALGGFSAALGCRALPGTRSRGLPPPQPSPGAGGRAAPLTSLIVAARRGARGAARAGEARRGALGAARATAKSCRAPRQGPRLTSGGELVRRAGAAMPAPRLSALSFPPGVSLRPGPVRGPPRASSCPTFYSQLVLL</sequence>
<name>A0A7J7ER84_DICBM</name>
<evidence type="ECO:0000256" key="1">
    <source>
        <dbReference type="SAM" id="MobiDB-lite"/>
    </source>
</evidence>
<protein>
    <submittedName>
        <fullName evidence="2">Uncharacterized protein</fullName>
    </submittedName>
</protein>
<feature type="region of interest" description="Disordered" evidence="1">
    <location>
        <begin position="196"/>
        <end position="215"/>
    </location>
</feature>
<evidence type="ECO:0000313" key="2">
    <source>
        <dbReference type="EMBL" id="KAF5918310.1"/>
    </source>
</evidence>
<accession>A0A7J7ER84</accession>
<dbReference type="AlphaFoldDB" id="A0A7J7ER84"/>
<feature type="compositionally biased region" description="Basic and acidic residues" evidence="1">
    <location>
        <begin position="1"/>
        <end position="10"/>
    </location>
</feature>
<feature type="region of interest" description="Disordered" evidence="1">
    <location>
        <begin position="1"/>
        <end position="21"/>
    </location>
</feature>
<comment type="caution">
    <text evidence="2">The sequence shown here is derived from an EMBL/GenBank/DDBJ whole genome shotgun (WGS) entry which is preliminary data.</text>
</comment>
<gene>
    <name evidence="2" type="ORF">HPG69_006093</name>
</gene>
<evidence type="ECO:0000313" key="3">
    <source>
        <dbReference type="Proteomes" id="UP000551758"/>
    </source>
</evidence>
<dbReference type="EMBL" id="JACDTQ010002461">
    <property type="protein sequence ID" value="KAF5918310.1"/>
    <property type="molecule type" value="Genomic_DNA"/>
</dbReference>
<feature type="region of interest" description="Disordered" evidence="1">
    <location>
        <begin position="146"/>
        <end position="171"/>
    </location>
</feature>
<reference evidence="2 3" key="1">
    <citation type="journal article" date="2020" name="Mol. Biol. Evol.">
        <title>Interspecific Gene Flow and the Evolution of Specialization in Black and White Rhinoceros.</title>
        <authorList>
            <person name="Moodley Y."/>
            <person name="Westbury M.V."/>
            <person name="Russo I.M."/>
            <person name="Gopalakrishnan S."/>
            <person name="Rakotoarivelo A."/>
            <person name="Olsen R.A."/>
            <person name="Prost S."/>
            <person name="Tunstall T."/>
            <person name="Ryder O.A."/>
            <person name="Dalen L."/>
            <person name="Bruford M.W."/>
        </authorList>
    </citation>
    <scope>NUCLEOTIDE SEQUENCE [LARGE SCALE GENOMIC DNA]</scope>
    <source>
        <strain evidence="2">SBR-YM</strain>
        <tissue evidence="2">Skin</tissue>
    </source>
</reference>
<dbReference type="Proteomes" id="UP000551758">
    <property type="component" value="Unassembled WGS sequence"/>
</dbReference>
<keyword evidence="3" id="KW-1185">Reference proteome</keyword>
<organism evidence="2 3">
    <name type="scientific">Diceros bicornis minor</name>
    <name type="common">South-central black rhinoceros</name>
    <dbReference type="NCBI Taxonomy" id="77932"/>
    <lineage>
        <taxon>Eukaryota</taxon>
        <taxon>Metazoa</taxon>
        <taxon>Chordata</taxon>
        <taxon>Craniata</taxon>
        <taxon>Vertebrata</taxon>
        <taxon>Euteleostomi</taxon>
        <taxon>Mammalia</taxon>
        <taxon>Eutheria</taxon>
        <taxon>Laurasiatheria</taxon>
        <taxon>Perissodactyla</taxon>
        <taxon>Rhinocerotidae</taxon>
        <taxon>Diceros</taxon>
    </lineage>
</organism>
<proteinExistence type="predicted"/>